<organism evidence="4 5">
    <name type="scientific">Streptomyces glomeratus</name>
    <dbReference type="NCBI Taxonomy" id="284452"/>
    <lineage>
        <taxon>Bacteria</taxon>
        <taxon>Bacillati</taxon>
        <taxon>Actinomycetota</taxon>
        <taxon>Actinomycetes</taxon>
        <taxon>Kitasatosporales</taxon>
        <taxon>Streptomycetaceae</taxon>
        <taxon>Streptomyces</taxon>
    </lineage>
</organism>
<protein>
    <recommendedName>
        <fullName evidence="3">DUF6545 domain-containing protein</fullName>
    </recommendedName>
</protein>
<evidence type="ECO:0000256" key="1">
    <source>
        <dbReference type="SAM" id="MobiDB-lite"/>
    </source>
</evidence>
<comment type="caution">
    <text evidence="4">The sequence shown here is derived from an EMBL/GenBank/DDBJ whole genome shotgun (WGS) entry which is preliminary data.</text>
</comment>
<feature type="transmembrane region" description="Helical" evidence="2">
    <location>
        <begin position="152"/>
        <end position="175"/>
    </location>
</feature>
<evidence type="ECO:0000259" key="3">
    <source>
        <dbReference type="Pfam" id="PF20182"/>
    </source>
</evidence>
<keyword evidence="2" id="KW-0472">Membrane</keyword>
<reference evidence="5" key="1">
    <citation type="journal article" date="2019" name="Int. J. Syst. Evol. Microbiol.">
        <title>The Global Catalogue of Microorganisms (GCM) 10K type strain sequencing project: providing services to taxonomists for standard genome sequencing and annotation.</title>
        <authorList>
            <consortium name="The Broad Institute Genomics Platform"/>
            <consortium name="The Broad Institute Genome Sequencing Center for Infectious Disease"/>
            <person name="Wu L."/>
            <person name="Ma J."/>
        </authorList>
    </citation>
    <scope>NUCLEOTIDE SEQUENCE [LARGE SCALE GENOMIC DNA]</scope>
    <source>
        <strain evidence="5">JCM 9091</strain>
    </source>
</reference>
<keyword evidence="2" id="KW-0812">Transmembrane</keyword>
<dbReference type="Proteomes" id="UP001501532">
    <property type="component" value="Unassembled WGS sequence"/>
</dbReference>
<dbReference type="Pfam" id="PF20182">
    <property type="entry name" value="DUF6545"/>
    <property type="match status" value="1"/>
</dbReference>
<feature type="domain" description="DUF6545" evidence="3">
    <location>
        <begin position="254"/>
        <end position="382"/>
    </location>
</feature>
<evidence type="ECO:0000313" key="5">
    <source>
        <dbReference type="Proteomes" id="UP001501532"/>
    </source>
</evidence>
<feature type="region of interest" description="Disordered" evidence="1">
    <location>
        <begin position="390"/>
        <end position="412"/>
    </location>
</feature>
<proteinExistence type="predicted"/>
<sequence length="412" mass="44928">MNGDLSSMDGDLPFYVSGGLVLLACLLKLPVLIRARGRDWLLSSICALLFLGAGVLFTTAQSTIVLVNRGTGVPNIAAPVVYMLLVAFSGASIVLVLNWRGGTDTAQPRHLSRITIAAYGTVVVLIAVLFALGDAPVEQRTRFDLYYATTPFIREMILLYLTAHAVASLTVGHLCRRWSREVHGTLRTGLRVLATAYLMHFVGYDTMTAAAVVGRWTGHTWDVLITIARTVIAPSAILGAAGFVLPLVGRSTAVRYWQLAPLARTVRPVRGVPGPKPPPLPWWKPSVHLRLTRRQTYISDRILACRDHLDPRIRDEAHRLALSGNATGEEAAAIAEAALIVVAVECHSAGDGQGLTARRAANGEDRTVSSSDLVDIARALRSRIVKDVRIRTRNERRRTPHSPPTLRHQPPR</sequence>
<feature type="transmembrane region" description="Helical" evidence="2">
    <location>
        <begin position="223"/>
        <end position="248"/>
    </location>
</feature>
<name>A0ABP6LNM9_9ACTN</name>
<feature type="transmembrane region" description="Helical" evidence="2">
    <location>
        <begin position="111"/>
        <end position="132"/>
    </location>
</feature>
<keyword evidence="2" id="KW-1133">Transmembrane helix</keyword>
<feature type="transmembrane region" description="Helical" evidence="2">
    <location>
        <begin position="196"/>
        <end position="217"/>
    </location>
</feature>
<feature type="transmembrane region" description="Helical" evidence="2">
    <location>
        <begin position="80"/>
        <end position="99"/>
    </location>
</feature>
<dbReference type="InterPro" id="IPR046675">
    <property type="entry name" value="DUF6545"/>
</dbReference>
<feature type="transmembrane region" description="Helical" evidence="2">
    <location>
        <begin position="12"/>
        <end position="33"/>
    </location>
</feature>
<accession>A0ABP6LNM9</accession>
<evidence type="ECO:0000256" key="2">
    <source>
        <dbReference type="SAM" id="Phobius"/>
    </source>
</evidence>
<evidence type="ECO:0000313" key="4">
    <source>
        <dbReference type="EMBL" id="GAA3045804.1"/>
    </source>
</evidence>
<gene>
    <name evidence="4" type="ORF">GCM10010448_30920</name>
</gene>
<dbReference type="EMBL" id="BAAAUF010000020">
    <property type="protein sequence ID" value="GAA3045804.1"/>
    <property type="molecule type" value="Genomic_DNA"/>
</dbReference>
<feature type="transmembrane region" description="Helical" evidence="2">
    <location>
        <begin position="40"/>
        <end position="60"/>
    </location>
</feature>
<keyword evidence="5" id="KW-1185">Reference proteome</keyword>
<dbReference type="RefSeq" id="WP_234516609.1">
    <property type="nucleotide sequence ID" value="NZ_BAAAUF010000020.1"/>
</dbReference>